<dbReference type="Proteomes" id="UP001558535">
    <property type="component" value="Unassembled WGS sequence"/>
</dbReference>
<comment type="caution">
    <text evidence="2">The sequence shown here is derived from an EMBL/GenBank/DDBJ whole genome shotgun (WGS) entry which is preliminary data.</text>
</comment>
<dbReference type="Pfam" id="PF13175">
    <property type="entry name" value="AAA_15"/>
    <property type="match status" value="1"/>
</dbReference>
<name>A0ABV3WL07_9BURK</name>
<feature type="domain" description="Endonuclease GajA/Old nuclease/RecF-like AAA" evidence="1">
    <location>
        <begin position="2"/>
        <end position="34"/>
    </location>
</feature>
<evidence type="ECO:0000313" key="3">
    <source>
        <dbReference type="Proteomes" id="UP001558535"/>
    </source>
</evidence>
<dbReference type="InterPro" id="IPR027417">
    <property type="entry name" value="P-loop_NTPase"/>
</dbReference>
<protein>
    <submittedName>
        <fullName evidence="2">AAA family ATPase</fullName>
    </submittedName>
</protein>
<dbReference type="EMBL" id="JBFPKE010000020">
    <property type="protein sequence ID" value="MEX3753916.1"/>
    <property type="molecule type" value="Genomic_DNA"/>
</dbReference>
<dbReference type="InterPro" id="IPR041685">
    <property type="entry name" value="AAA_GajA/Old/RecF-like"/>
</dbReference>
<dbReference type="RefSeq" id="WP_368577166.1">
    <property type="nucleotide sequence ID" value="NZ_JBFPKB010000023.1"/>
</dbReference>
<evidence type="ECO:0000259" key="1">
    <source>
        <dbReference type="Pfam" id="PF13175"/>
    </source>
</evidence>
<evidence type="ECO:0000313" key="2">
    <source>
        <dbReference type="EMBL" id="MEX3753916.1"/>
    </source>
</evidence>
<dbReference type="Gene3D" id="3.40.50.300">
    <property type="entry name" value="P-loop containing nucleotide triphosphate hydrolases"/>
    <property type="match status" value="1"/>
</dbReference>
<reference evidence="2 3" key="1">
    <citation type="submission" date="2024-07" db="EMBL/GenBank/DDBJ databases">
        <title>A survey of Mimosa microsymbionts across Brazilian biomes reveals a high diversity of Paraburkholderia nodulating endemic species, but also that Cupriavidus is common as a symbiont of widespread species.</title>
        <authorList>
            <person name="Rouws L."/>
            <person name="Barauna A."/>
            <person name="Beukes C."/>
            <person name="Rouws J.R.C."/>
            <person name="De Faria S.M."/>
            <person name="Gross E."/>
            <person name="Bueno Dos Reis Junior F."/>
            <person name="Simon M.F."/>
            <person name="Maluk M."/>
            <person name="Odee D.W."/>
            <person name="Kenicer G."/>
            <person name="Young J.P.W."/>
            <person name="Reis V.M."/>
            <person name="Zilli J."/>
            <person name="James E.K."/>
        </authorList>
    </citation>
    <scope>NUCLEOTIDE SEQUENCE [LARGE SCALE GENOMIC DNA]</scope>
    <source>
        <strain evidence="2 3">BR14375</strain>
    </source>
</reference>
<gene>
    <name evidence="2" type="ORF">AB3X84_28460</name>
</gene>
<organism evidence="2 3">
    <name type="scientific">Paraburkholderia phenoliruptrix</name>
    <dbReference type="NCBI Taxonomy" id="252970"/>
    <lineage>
        <taxon>Bacteria</taxon>
        <taxon>Pseudomonadati</taxon>
        <taxon>Pseudomonadota</taxon>
        <taxon>Betaproteobacteria</taxon>
        <taxon>Burkholderiales</taxon>
        <taxon>Burkholderiaceae</taxon>
        <taxon>Paraburkholderia</taxon>
    </lineage>
</organism>
<sequence length="35" mass="4014">MRNFRRLRNVVIDLASDISIFVGTNNSGKTSVFER</sequence>
<dbReference type="SUPFAM" id="SSF52540">
    <property type="entry name" value="P-loop containing nucleoside triphosphate hydrolases"/>
    <property type="match status" value="1"/>
</dbReference>
<keyword evidence="3" id="KW-1185">Reference proteome</keyword>
<proteinExistence type="predicted"/>
<accession>A0ABV3WL07</accession>